<evidence type="ECO:0000313" key="3">
    <source>
        <dbReference type="Proteomes" id="UP001596266"/>
    </source>
</evidence>
<feature type="transmembrane region" description="Helical" evidence="1">
    <location>
        <begin position="230"/>
        <end position="257"/>
    </location>
</feature>
<dbReference type="Pfam" id="PF13593">
    <property type="entry name" value="SBF_like"/>
    <property type="match status" value="1"/>
</dbReference>
<proteinExistence type="predicted"/>
<organism evidence="2 3">
    <name type="scientific">Luteococcus sanguinis</name>
    <dbReference type="NCBI Taxonomy" id="174038"/>
    <lineage>
        <taxon>Bacteria</taxon>
        <taxon>Bacillati</taxon>
        <taxon>Actinomycetota</taxon>
        <taxon>Actinomycetes</taxon>
        <taxon>Propionibacteriales</taxon>
        <taxon>Propionibacteriaceae</taxon>
        <taxon>Luteococcus</taxon>
    </lineage>
</organism>
<feature type="transmembrane region" description="Helical" evidence="1">
    <location>
        <begin position="160"/>
        <end position="179"/>
    </location>
</feature>
<feature type="transmembrane region" description="Helical" evidence="1">
    <location>
        <begin position="68"/>
        <end position="91"/>
    </location>
</feature>
<feature type="transmembrane region" description="Helical" evidence="1">
    <location>
        <begin position="39"/>
        <end position="56"/>
    </location>
</feature>
<dbReference type="RefSeq" id="WP_343884433.1">
    <property type="nucleotide sequence ID" value="NZ_BAAAKI010000002.1"/>
</dbReference>
<keyword evidence="1" id="KW-1133">Transmembrane helix</keyword>
<evidence type="ECO:0000256" key="1">
    <source>
        <dbReference type="SAM" id="Phobius"/>
    </source>
</evidence>
<keyword evidence="3" id="KW-1185">Reference proteome</keyword>
<dbReference type="PIRSF" id="PIRSF026166">
    <property type="entry name" value="UCP026166"/>
    <property type="match status" value="1"/>
</dbReference>
<feature type="transmembrane region" description="Helical" evidence="1">
    <location>
        <begin position="130"/>
        <end position="154"/>
    </location>
</feature>
<dbReference type="PANTHER" id="PTHR18640">
    <property type="entry name" value="SOLUTE CARRIER FAMILY 10 MEMBER 7"/>
    <property type="match status" value="1"/>
</dbReference>
<comment type="caution">
    <text evidence="2">The sequence shown here is derived from an EMBL/GenBank/DDBJ whole genome shotgun (WGS) entry which is preliminary data.</text>
</comment>
<feature type="transmembrane region" description="Helical" evidence="1">
    <location>
        <begin position="199"/>
        <end position="218"/>
    </location>
</feature>
<dbReference type="PANTHER" id="PTHR18640:SF5">
    <property type="entry name" value="SODIUM_BILE ACID COTRANSPORTER 7"/>
    <property type="match status" value="1"/>
</dbReference>
<keyword evidence="1" id="KW-0472">Membrane</keyword>
<dbReference type="EMBL" id="JBHSUA010000007">
    <property type="protein sequence ID" value="MFC6395733.1"/>
    <property type="molecule type" value="Genomic_DNA"/>
</dbReference>
<reference evidence="3" key="1">
    <citation type="journal article" date="2019" name="Int. J. Syst. Evol. Microbiol.">
        <title>The Global Catalogue of Microorganisms (GCM) 10K type strain sequencing project: providing services to taxonomists for standard genome sequencing and annotation.</title>
        <authorList>
            <consortium name="The Broad Institute Genomics Platform"/>
            <consortium name="The Broad Institute Genome Sequencing Center for Infectious Disease"/>
            <person name="Wu L."/>
            <person name="Ma J."/>
        </authorList>
    </citation>
    <scope>NUCLEOTIDE SEQUENCE [LARGE SCALE GENOMIC DNA]</scope>
    <source>
        <strain evidence="3">CGMCC 1.15277</strain>
    </source>
</reference>
<protein>
    <submittedName>
        <fullName evidence="2">Bile acid:sodium symporter family protein</fullName>
    </submittedName>
</protein>
<accession>A0ABW1WZE5</accession>
<dbReference type="Proteomes" id="UP001596266">
    <property type="component" value="Unassembled WGS sequence"/>
</dbReference>
<name>A0ABW1WZE5_9ACTN</name>
<dbReference type="InterPro" id="IPR016833">
    <property type="entry name" value="Put_Na-Bile_cotransptr"/>
</dbReference>
<feature type="transmembrane region" description="Helical" evidence="1">
    <location>
        <begin position="278"/>
        <end position="301"/>
    </location>
</feature>
<gene>
    <name evidence="2" type="ORF">ACFP57_01815</name>
</gene>
<evidence type="ECO:0000313" key="2">
    <source>
        <dbReference type="EMBL" id="MFC6395733.1"/>
    </source>
</evidence>
<dbReference type="Gene3D" id="1.20.1530.20">
    <property type="match status" value="1"/>
</dbReference>
<feature type="transmembrane region" description="Helical" evidence="1">
    <location>
        <begin position="103"/>
        <end position="123"/>
    </location>
</feature>
<sequence>MKTRKLRIDWFVVCIVGAAVLATVMPARGGVVPVLDWATKILIAILFYLYGVRLSPQEALAGLKHWRLHAVILSFTYLLFPVLGLGMRVLAPTIISQQLYQGLLWLCLVPSTVQSSINFTSIAKGNVAGAIVSASFSNLIGVVVTPLLALALMATSGGLVIQPSSILDIVVQLLVPFALGQLTRRWTAGFVTRHKRLKLVDQGSIVLVVYAAFSHGMRDHMWTMVSAGQVAWLVLVCLVLLAVMLWVTWTVAGLLGFNRADRIAIQMCGTKKSLATGVPMATVLFAGLPTLGLLVLPLMVFHQAQLMVCGALAGRYAQQGEVPATSAGVTAAGRGDR</sequence>
<dbReference type="InterPro" id="IPR038770">
    <property type="entry name" value="Na+/solute_symporter_sf"/>
</dbReference>
<keyword evidence="1" id="KW-0812">Transmembrane</keyword>